<organism evidence="3 4">
    <name type="scientific">Prauserella oleivorans</name>
    <dbReference type="NCBI Taxonomy" id="1478153"/>
    <lineage>
        <taxon>Bacteria</taxon>
        <taxon>Bacillati</taxon>
        <taxon>Actinomycetota</taxon>
        <taxon>Actinomycetes</taxon>
        <taxon>Pseudonocardiales</taxon>
        <taxon>Pseudonocardiaceae</taxon>
        <taxon>Prauserella</taxon>
    </lineage>
</organism>
<evidence type="ECO:0000313" key="4">
    <source>
        <dbReference type="Proteomes" id="UP001597478"/>
    </source>
</evidence>
<gene>
    <name evidence="3" type="ORF">ACFS2C_18960</name>
</gene>
<keyword evidence="2" id="KW-0472">Membrane</keyword>
<sequence>MTAAEPAGRASRRATLLALLAAVTVLAAAGAVWAVMRADAVVEGNAAFADPQATREVTEEIGGAVKAVFSYDHADLARTERAADRVLVGEAVRQYRASFAAAKERASTHRLVRSTTVRSTGVRELRGGHARLLVVVDQRTLTADMRPRRSTTACLDIVAERVDGSWRIAKISVL</sequence>
<reference evidence="4" key="1">
    <citation type="journal article" date="2019" name="Int. J. Syst. Evol. Microbiol.">
        <title>The Global Catalogue of Microorganisms (GCM) 10K type strain sequencing project: providing services to taxonomists for standard genome sequencing and annotation.</title>
        <authorList>
            <consortium name="The Broad Institute Genomics Platform"/>
            <consortium name="The Broad Institute Genome Sequencing Center for Infectious Disease"/>
            <person name="Wu L."/>
            <person name="Ma J."/>
        </authorList>
    </citation>
    <scope>NUCLEOTIDE SEQUENCE [LARGE SCALE GENOMIC DNA]</scope>
    <source>
        <strain evidence="4">IBRC-M 10906</strain>
    </source>
</reference>
<name>A0ABW5WBU9_9PSEU</name>
<dbReference type="Proteomes" id="UP001597478">
    <property type="component" value="Unassembled WGS sequence"/>
</dbReference>
<accession>A0ABW5WBU9</accession>
<protein>
    <recommendedName>
        <fullName evidence="5">Mce-associated membrane protein</fullName>
    </recommendedName>
</protein>
<dbReference type="InterPro" id="IPR006311">
    <property type="entry name" value="TAT_signal"/>
</dbReference>
<evidence type="ECO:0008006" key="5">
    <source>
        <dbReference type="Google" id="ProtNLM"/>
    </source>
</evidence>
<comment type="caution">
    <text evidence="3">The sequence shown here is derived from an EMBL/GenBank/DDBJ whole genome shotgun (WGS) entry which is preliminary data.</text>
</comment>
<comment type="subcellular location">
    <subcellularLocation>
        <location evidence="1">Membrane</location>
    </subcellularLocation>
</comment>
<dbReference type="EMBL" id="JBHUOF010000030">
    <property type="protein sequence ID" value="MFD2801474.1"/>
    <property type="molecule type" value="Genomic_DNA"/>
</dbReference>
<dbReference type="RefSeq" id="WP_377388161.1">
    <property type="nucleotide sequence ID" value="NZ_JBHSAN010000010.1"/>
</dbReference>
<evidence type="ECO:0000256" key="2">
    <source>
        <dbReference type="ARBA" id="ARBA00023136"/>
    </source>
</evidence>
<proteinExistence type="predicted"/>
<dbReference type="PROSITE" id="PS51318">
    <property type="entry name" value="TAT"/>
    <property type="match status" value="1"/>
</dbReference>
<evidence type="ECO:0000256" key="1">
    <source>
        <dbReference type="ARBA" id="ARBA00004370"/>
    </source>
</evidence>
<keyword evidence="4" id="KW-1185">Reference proteome</keyword>
<dbReference type="PANTHER" id="PTHR37042">
    <property type="entry name" value="OUTER MEMBRANE PROTEIN RV1973"/>
    <property type="match status" value="1"/>
</dbReference>
<evidence type="ECO:0000313" key="3">
    <source>
        <dbReference type="EMBL" id="MFD2801474.1"/>
    </source>
</evidence>
<dbReference type="PANTHER" id="PTHR37042:SF4">
    <property type="entry name" value="OUTER MEMBRANE PROTEIN RV1973"/>
    <property type="match status" value="1"/>
</dbReference>